<dbReference type="AlphaFoldDB" id="M7SCA1"/>
<evidence type="ECO:0000313" key="4">
    <source>
        <dbReference type="EMBL" id="EMR63834.1"/>
    </source>
</evidence>
<dbReference type="KEGG" id="ela:UCREL1_9202"/>
<evidence type="ECO:0000256" key="2">
    <source>
        <dbReference type="SAM" id="Phobius"/>
    </source>
</evidence>
<reference evidence="5" key="1">
    <citation type="journal article" date="2013" name="Genome Announc.">
        <title>Draft genome sequence of the grapevine dieback fungus Eutypa lata UCR-EL1.</title>
        <authorList>
            <person name="Blanco-Ulate B."/>
            <person name="Rolshausen P.E."/>
            <person name="Cantu D."/>
        </authorList>
    </citation>
    <scope>NUCLEOTIDE SEQUENCE [LARGE SCALE GENOMIC DNA]</scope>
    <source>
        <strain evidence="5">UCR-EL1</strain>
    </source>
</reference>
<feature type="transmembrane region" description="Helical" evidence="2">
    <location>
        <begin position="242"/>
        <end position="262"/>
    </location>
</feature>
<accession>M7SCA1</accession>
<feature type="transmembrane region" description="Helical" evidence="2">
    <location>
        <begin position="216"/>
        <end position="236"/>
    </location>
</feature>
<feature type="region of interest" description="Disordered" evidence="1">
    <location>
        <begin position="83"/>
        <end position="105"/>
    </location>
</feature>
<evidence type="ECO:0000256" key="1">
    <source>
        <dbReference type="SAM" id="MobiDB-lite"/>
    </source>
</evidence>
<dbReference type="OMA" id="NMERIFD"/>
<feature type="compositionally biased region" description="Polar residues" evidence="1">
    <location>
        <begin position="90"/>
        <end position="103"/>
    </location>
</feature>
<gene>
    <name evidence="4" type="ORF">UCREL1_9202</name>
</gene>
<dbReference type="EMBL" id="KB707155">
    <property type="protein sequence ID" value="EMR63834.1"/>
    <property type="molecule type" value="Genomic_DNA"/>
</dbReference>
<feature type="domain" description="DUF6594" evidence="3">
    <location>
        <begin position="33"/>
        <end position="261"/>
    </location>
</feature>
<keyword evidence="2" id="KW-1133">Transmembrane helix</keyword>
<dbReference type="InterPro" id="IPR046529">
    <property type="entry name" value="DUF6594"/>
</dbReference>
<evidence type="ECO:0000259" key="3">
    <source>
        <dbReference type="Pfam" id="PF20237"/>
    </source>
</evidence>
<dbReference type="Pfam" id="PF20237">
    <property type="entry name" value="DUF6594"/>
    <property type="match status" value="1"/>
</dbReference>
<dbReference type="OrthoDB" id="5342093at2759"/>
<dbReference type="HOGENOM" id="CLU_1038393_0_0_1"/>
<keyword evidence="2" id="KW-0812">Transmembrane</keyword>
<dbReference type="Proteomes" id="UP000012174">
    <property type="component" value="Unassembled WGS sequence"/>
</dbReference>
<keyword evidence="2" id="KW-0472">Membrane</keyword>
<name>M7SCA1_EUTLA</name>
<protein>
    <recommendedName>
        <fullName evidence="3">DUF6594 domain-containing protein</fullName>
    </recommendedName>
</protein>
<evidence type="ECO:0000313" key="5">
    <source>
        <dbReference type="Proteomes" id="UP000012174"/>
    </source>
</evidence>
<organism evidence="4 5">
    <name type="scientific">Eutypa lata (strain UCR-EL1)</name>
    <name type="common">Grapevine dieback disease fungus</name>
    <name type="synonym">Eutypa armeniacae</name>
    <dbReference type="NCBI Taxonomy" id="1287681"/>
    <lineage>
        <taxon>Eukaryota</taxon>
        <taxon>Fungi</taxon>
        <taxon>Dikarya</taxon>
        <taxon>Ascomycota</taxon>
        <taxon>Pezizomycotina</taxon>
        <taxon>Sordariomycetes</taxon>
        <taxon>Xylariomycetidae</taxon>
        <taxon>Xylariales</taxon>
        <taxon>Diatrypaceae</taxon>
        <taxon>Eutypa</taxon>
    </lineage>
</organism>
<sequence>MYQRMSRNGNALGRDVFYTDKAFRKNAPKGLASLAAHQMYYPNLSPLRRYSWLSQMIRLDYEFKLEDSSDRLFGLEVEMEEEESLRGDQQAHSSTPPDQTTPPASRDEDFIIAEREIQLLPRVSIRAHEEHYRQVKDSGWLSEEQLEAFRYRDDFITIDPDTTYKKFEFLLFSRNPGVQRFLRFMSWLFCQETEAPGPNDFHAEHGDRMFKWTVKILLALSCCVLFLGPVGILYLVDLPQNGLYGVTVAFSVLFDAIMVAGGNGGVPV</sequence>
<keyword evidence="5" id="KW-1185">Reference proteome</keyword>
<proteinExistence type="predicted"/>